<dbReference type="KEGG" id="scm:SCHCO_02313569"/>
<proteinExistence type="predicted"/>
<dbReference type="InParanoid" id="D8Q829"/>
<feature type="non-terminal residue" evidence="2">
    <location>
        <position position="561"/>
    </location>
</feature>
<keyword evidence="3" id="KW-1185">Reference proteome</keyword>
<dbReference type="Proteomes" id="UP000007431">
    <property type="component" value="Unassembled WGS sequence"/>
</dbReference>
<sequence>MTKLAARDEVTSAHRNGHGSTPQREYNTLLPSLGTTCYTSQRQHTPLEDELRALQVYVENLRAEENSLCERLCAVQSLRRAAEQKVEQCESILHAPIRRLPAELLCEIFLYLWPRRAGEVKLTNGRPLFPNFLSPAFFPVPFVCSLWRRLASSMPRLQPRLCLDVTDPGALTTPPHPPPAFDLADAPRMFLRMHILGQYRKNGLPHRDVLEPLAKHSAHWREVMIECTSWPALRFVGTELALPQLRKATVVLPRRIRYVGIRPEDEESWWDEAMASDNPWLFDQAPDLRDLVLINKMDEPISSLPFTLTWHQLTSLTVNPYIAPDLYVEIISQCTSLRSFTLREAEGAGGTVWDAWLPPTQRTCVFRGDKLSLKITTLRNVKPFLKAVAAPNLTQLHIGVGAIGESIQPILDFLDRSRCGLTRLKLWWAMEYPSTVEFEELLGRVQSLEYLQLRIGTAWKKITSPTLVRSARALLDSLCIVREEGKLPGLRVLKIATVDDLSDVITGRILPAFVYDASPLHELWLSTPIHRDTWEHEVPRRGDMADMYGLRRSYGMAKPIA</sequence>
<protein>
    <recommendedName>
        <fullName evidence="4">F-box domain-containing protein</fullName>
    </recommendedName>
</protein>
<organism evidence="3">
    <name type="scientific">Schizophyllum commune (strain H4-8 / FGSC 9210)</name>
    <name type="common">Split gill fungus</name>
    <dbReference type="NCBI Taxonomy" id="578458"/>
    <lineage>
        <taxon>Eukaryota</taxon>
        <taxon>Fungi</taxon>
        <taxon>Dikarya</taxon>
        <taxon>Basidiomycota</taxon>
        <taxon>Agaricomycotina</taxon>
        <taxon>Agaricomycetes</taxon>
        <taxon>Agaricomycetidae</taxon>
        <taxon>Agaricales</taxon>
        <taxon>Schizophyllaceae</taxon>
        <taxon>Schizophyllum</taxon>
    </lineage>
</organism>
<feature type="compositionally biased region" description="Basic and acidic residues" evidence="1">
    <location>
        <begin position="1"/>
        <end position="12"/>
    </location>
</feature>
<feature type="region of interest" description="Disordered" evidence="1">
    <location>
        <begin position="1"/>
        <end position="28"/>
    </location>
</feature>
<evidence type="ECO:0000256" key="1">
    <source>
        <dbReference type="SAM" id="MobiDB-lite"/>
    </source>
</evidence>
<dbReference type="GeneID" id="9586844"/>
<evidence type="ECO:0000313" key="2">
    <source>
        <dbReference type="EMBL" id="EFI96534.1"/>
    </source>
</evidence>
<dbReference type="VEuPathDB" id="FungiDB:SCHCODRAFT_02313569"/>
<dbReference type="EMBL" id="GL377307">
    <property type="protein sequence ID" value="EFI96534.1"/>
    <property type="molecule type" value="Genomic_DNA"/>
</dbReference>
<feature type="compositionally biased region" description="Polar residues" evidence="1">
    <location>
        <begin position="18"/>
        <end position="28"/>
    </location>
</feature>
<gene>
    <name evidence="2" type="ORF">SCHCODRAFT_109952</name>
</gene>
<dbReference type="RefSeq" id="XP_003031437.1">
    <property type="nucleotide sequence ID" value="XM_003031391.1"/>
</dbReference>
<name>D8Q829_SCHCM</name>
<evidence type="ECO:0000313" key="3">
    <source>
        <dbReference type="Proteomes" id="UP000007431"/>
    </source>
</evidence>
<dbReference type="OrthoDB" id="2980133at2759"/>
<accession>D8Q829</accession>
<evidence type="ECO:0008006" key="4">
    <source>
        <dbReference type="Google" id="ProtNLM"/>
    </source>
</evidence>
<reference evidence="2 3" key="1">
    <citation type="journal article" date="2010" name="Nat. Biotechnol.">
        <title>Genome sequence of the model mushroom Schizophyllum commune.</title>
        <authorList>
            <person name="Ohm R.A."/>
            <person name="de Jong J.F."/>
            <person name="Lugones L.G."/>
            <person name="Aerts A."/>
            <person name="Kothe E."/>
            <person name="Stajich J.E."/>
            <person name="de Vries R.P."/>
            <person name="Record E."/>
            <person name="Levasseur A."/>
            <person name="Baker S.E."/>
            <person name="Bartholomew K.A."/>
            <person name="Coutinho P.M."/>
            <person name="Erdmann S."/>
            <person name="Fowler T.J."/>
            <person name="Gathman A.C."/>
            <person name="Lombard V."/>
            <person name="Henrissat B."/>
            <person name="Knabe N."/>
            <person name="Kuees U."/>
            <person name="Lilly W.W."/>
            <person name="Lindquist E."/>
            <person name="Lucas S."/>
            <person name="Magnuson J.K."/>
            <person name="Piumi F."/>
            <person name="Raudaskoski M."/>
            <person name="Salamov A."/>
            <person name="Schmutz J."/>
            <person name="Schwarze F.W.M.R."/>
            <person name="vanKuyk P.A."/>
            <person name="Horton J.S."/>
            <person name="Grigoriev I.V."/>
            <person name="Woesten H.A.B."/>
        </authorList>
    </citation>
    <scope>NUCLEOTIDE SEQUENCE [LARGE SCALE GENOMIC DNA]</scope>
    <source>
        <strain evidence="3">H4-8 / FGSC 9210</strain>
    </source>
</reference>
<dbReference type="OMA" id="LEIYWAF"/>
<dbReference type="AlphaFoldDB" id="D8Q829"/>
<dbReference type="HOGENOM" id="CLU_034310_0_0_1"/>